<gene>
    <name evidence="9" type="ORF">AAG570_002315</name>
</gene>
<comment type="caution">
    <text evidence="9">The sequence shown here is derived from an EMBL/GenBank/DDBJ whole genome shotgun (WGS) entry which is preliminary data.</text>
</comment>
<dbReference type="InterPro" id="IPR021184">
    <property type="entry name" value="TNF_CS"/>
</dbReference>
<feature type="compositionally biased region" description="Polar residues" evidence="7">
    <location>
        <begin position="114"/>
        <end position="132"/>
    </location>
</feature>
<dbReference type="PANTHER" id="PTHR15151:SF24">
    <property type="entry name" value="A PROLIFERATION-INDUCING LIGAND-LIKE PROTEIN-RELATED"/>
    <property type="match status" value="1"/>
</dbReference>
<evidence type="ECO:0000256" key="2">
    <source>
        <dbReference type="ARBA" id="ARBA00008670"/>
    </source>
</evidence>
<keyword evidence="4" id="KW-0964">Secreted</keyword>
<dbReference type="InterPro" id="IPR008983">
    <property type="entry name" value="Tumour_necrosis_fac-like_dom"/>
</dbReference>
<feature type="compositionally biased region" description="Acidic residues" evidence="7">
    <location>
        <begin position="80"/>
        <end position="102"/>
    </location>
</feature>
<feature type="domain" description="THD" evidence="8">
    <location>
        <begin position="273"/>
        <end position="419"/>
    </location>
</feature>
<dbReference type="Pfam" id="PF00229">
    <property type="entry name" value="TNF"/>
    <property type="match status" value="1"/>
</dbReference>
<evidence type="ECO:0000256" key="3">
    <source>
        <dbReference type="ARBA" id="ARBA00022514"/>
    </source>
</evidence>
<dbReference type="AlphaFoldDB" id="A0ABD0Y760"/>
<keyword evidence="6" id="KW-0325">Glycoprotein</keyword>
<protein>
    <recommendedName>
        <fullName evidence="8">THD domain-containing protein</fullName>
    </recommendedName>
</protein>
<dbReference type="PANTHER" id="PTHR15151">
    <property type="entry name" value="PROTEIN EIGER"/>
    <property type="match status" value="1"/>
</dbReference>
<dbReference type="GO" id="GO:0005125">
    <property type="term" value="F:cytokine activity"/>
    <property type="evidence" value="ECO:0007669"/>
    <property type="project" value="UniProtKB-KW"/>
</dbReference>
<name>A0ABD0Y760_9HEMI</name>
<feature type="region of interest" description="Disordered" evidence="7">
    <location>
        <begin position="68"/>
        <end position="140"/>
    </location>
</feature>
<accession>A0ABD0Y760</accession>
<evidence type="ECO:0000313" key="10">
    <source>
        <dbReference type="Proteomes" id="UP001558652"/>
    </source>
</evidence>
<comment type="subcellular location">
    <subcellularLocation>
        <location evidence="1">Secreted</location>
    </subcellularLocation>
</comment>
<evidence type="ECO:0000256" key="7">
    <source>
        <dbReference type="SAM" id="MobiDB-lite"/>
    </source>
</evidence>
<proteinExistence type="inferred from homology"/>
<evidence type="ECO:0000256" key="4">
    <source>
        <dbReference type="ARBA" id="ARBA00022525"/>
    </source>
</evidence>
<feature type="region of interest" description="Disordered" evidence="7">
    <location>
        <begin position="221"/>
        <end position="293"/>
    </location>
</feature>
<keyword evidence="5" id="KW-1015">Disulfide bond</keyword>
<evidence type="ECO:0000256" key="1">
    <source>
        <dbReference type="ARBA" id="ARBA00004613"/>
    </source>
</evidence>
<dbReference type="InterPro" id="IPR006052">
    <property type="entry name" value="TNF_dom"/>
</dbReference>
<keyword evidence="10" id="KW-1185">Reference proteome</keyword>
<keyword evidence="3" id="KW-0202">Cytokine</keyword>
<feature type="compositionally biased region" description="Basic and acidic residues" evidence="7">
    <location>
        <begin position="68"/>
        <end position="79"/>
    </location>
</feature>
<comment type="similarity">
    <text evidence="2">Belongs to the tumor necrosis factor family.</text>
</comment>
<evidence type="ECO:0000256" key="5">
    <source>
        <dbReference type="ARBA" id="ARBA00023157"/>
    </source>
</evidence>
<dbReference type="PROSITE" id="PS50049">
    <property type="entry name" value="THD_2"/>
    <property type="match status" value="1"/>
</dbReference>
<dbReference type="SUPFAM" id="SSF49842">
    <property type="entry name" value="TNF-like"/>
    <property type="match status" value="1"/>
</dbReference>
<evidence type="ECO:0000313" key="9">
    <source>
        <dbReference type="EMBL" id="KAL1123228.1"/>
    </source>
</evidence>
<dbReference type="Proteomes" id="UP001558652">
    <property type="component" value="Unassembled WGS sequence"/>
</dbReference>
<organism evidence="9 10">
    <name type="scientific">Ranatra chinensis</name>
    <dbReference type="NCBI Taxonomy" id="642074"/>
    <lineage>
        <taxon>Eukaryota</taxon>
        <taxon>Metazoa</taxon>
        <taxon>Ecdysozoa</taxon>
        <taxon>Arthropoda</taxon>
        <taxon>Hexapoda</taxon>
        <taxon>Insecta</taxon>
        <taxon>Pterygota</taxon>
        <taxon>Neoptera</taxon>
        <taxon>Paraneoptera</taxon>
        <taxon>Hemiptera</taxon>
        <taxon>Heteroptera</taxon>
        <taxon>Panheteroptera</taxon>
        <taxon>Nepomorpha</taxon>
        <taxon>Nepidae</taxon>
        <taxon>Ranatrinae</taxon>
        <taxon>Ranatra</taxon>
    </lineage>
</organism>
<reference evidence="9 10" key="1">
    <citation type="submission" date="2024-07" db="EMBL/GenBank/DDBJ databases">
        <title>Chromosome-level genome assembly of the water stick insect Ranatra chinensis (Heteroptera: Nepidae).</title>
        <authorList>
            <person name="Liu X."/>
        </authorList>
    </citation>
    <scope>NUCLEOTIDE SEQUENCE [LARGE SCALE GENOMIC DNA]</scope>
    <source>
        <strain evidence="9">Cailab_2021Rc</strain>
        <tissue evidence="9">Muscle</tissue>
    </source>
</reference>
<evidence type="ECO:0000256" key="6">
    <source>
        <dbReference type="ARBA" id="ARBA00023180"/>
    </source>
</evidence>
<dbReference type="Gene3D" id="2.60.120.40">
    <property type="match status" value="1"/>
</dbReference>
<dbReference type="InterPro" id="IPR051748">
    <property type="entry name" value="TNF_Ligand_Superfamily"/>
</dbReference>
<dbReference type="PROSITE" id="PS00251">
    <property type="entry name" value="THD_1"/>
    <property type="match status" value="1"/>
</dbReference>
<dbReference type="GO" id="GO:0005615">
    <property type="term" value="C:extracellular space"/>
    <property type="evidence" value="ECO:0007669"/>
    <property type="project" value="UniProtKB-KW"/>
</dbReference>
<evidence type="ECO:0000259" key="8">
    <source>
        <dbReference type="PROSITE" id="PS50049"/>
    </source>
</evidence>
<dbReference type="EMBL" id="JBFDAA010000012">
    <property type="protein sequence ID" value="KAL1123228.1"/>
    <property type="molecule type" value="Genomic_DNA"/>
</dbReference>
<sequence>MFGKNSKMGYIYFYILLQLNPVCMLRIPDMYKNSEDILSALSLRILQDIVSGIHDKLKRRWPRDLLAEQESTSRNRGDTEYEYDYYDDDSDTYDEDDDEAEDVGTTKHHGGSGHQHNSTGGARNHPAAQSSALKRRAPRSIGHKYNVVISQNSKYGPTSKPPLDVQARIVLEKDGYQELVGAPSASVTRHGHGCHSHHSVYERRSRVMVTEASPRDRIYQEQVGHRESSIVSPSNVRRDRKKFNGNGGGRSGETNAGHHGVRHSSSSAGCSSPAVHYEGNNNHPNRMSDGRMKHHSGKVKDWMMTVWSSDFHPDPRAHFRMDRDGYVTIEEPGVYYVYAQLFFASQQDVSGYQIFKNGEIAFQCTVTSSGSHLKRNTCYTGGLLNLTTGDRLSVQEVTTYSERLMRFEKGMSFFGMFKVN</sequence>